<sequence>MPAKVSSLFIYPDSDEPAQELESVDMTPTGPKGNRSKKHAVHIVSAEEYVGTHPKANIVLDIETEALFSLVGSVIRLGDCTLTISKRPSHCPGVYAEVVEPGEVAVDDLLLAAERE</sequence>
<dbReference type="InterPro" id="IPR011037">
    <property type="entry name" value="Pyrv_Knase-like_insert_dom_sf"/>
</dbReference>
<protein>
    <submittedName>
        <fullName evidence="2">MOSC domain-containing protein</fullName>
    </submittedName>
</protein>
<gene>
    <name evidence="2" type="ORF">OO014_00525</name>
</gene>
<comment type="caution">
    <text evidence="2">The sequence shown here is derived from an EMBL/GenBank/DDBJ whole genome shotgun (WGS) entry which is preliminary data.</text>
</comment>
<reference evidence="2 3" key="1">
    <citation type="submission" date="2022-11" db="EMBL/GenBank/DDBJ databases">
        <title>Anaerobic phenanthrene biodegradation by a DNRA strain PheN6.</title>
        <authorList>
            <person name="Zhang Z."/>
        </authorList>
    </citation>
    <scope>NUCLEOTIDE SEQUENCE [LARGE SCALE GENOMIC DNA]</scope>
    <source>
        <strain evidence="2 3">PheN6</strain>
    </source>
</reference>
<feature type="region of interest" description="Disordered" evidence="1">
    <location>
        <begin position="1"/>
        <end position="37"/>
    </location>
</feature>
<dbReference type="Proteomes" id="UP001150259">
    <property type="component" value="Unassembled WGS sequence"/>
</dbReference>
<name>A0ABT5GBS2_9MICO</name>
<evidence type="ECO:0000313" key="3">
    <source>
        <dbReference type="Proteomes" id="UP001150259"/>
    </source>
</evidence>
<proteinExistence type="predicted"/>
<evidence type="ECO:0000313" key="2">
    <source>
        <dbReference type="EMBL" id="MDC5695729.1"/>
    </source>
</evidence>
<dbReference type="SUPFAM" id="SSF50800">
    <property type="entry name" value="PK beta-barrel domain-like"/>
    <property type="match status" value="1"/>
</dbReference>
<feature type="compositionally biased region" description="Acidic residues" evidence="1">
    <location>
        <begin position="13"/>
        <end position="23"/>
    </location>
</feature>
<dbReference type="RefSeq" id="WP_272460297.1">
    <property type="nucleotide sequence ID" value="NZ_JAPFQL010000001.1"/>
</dbReference>
<dbReference type="EMBL" id="JAPFQL010000001">
    <property type="protein sequence ID" value="MDC5695729.1"/>
    <property type="molecule type" value="Genomic_DNA"/>
</dbReference>
<evidence type="ECO:0000256" key="1">
    <source>
        <dbReference type="SAM" id="MobiDB-lite"/>
    </source>
</evidence>
<organism evidence="2 3">
    <name type="scientific">Intrasporangium calvum</name>
    <dbReference type="NCBI Taxonomy" id="53358"/>
    <lineage>
        <taxon>Bacteria</taxon>
        <taxon>Bacillati</taxon>
        <taxon>Actinomycetota</taxon>
        <taxon>Actinomycetes</taxon>
        <taxon>Micrococcales</taxon>
        <taxon>Intrasporangiaceae</taxon>
        <taxon>Intrasporangium</taxon>
    </lineage>
</organism>
<keyword evidence="3" id="KW-1185">Reference proteome</keyword>
<accession>A0ABT5GBS2</accession>